<evidence type="ECO:0000259" key="4">
    <source>
        <dbReference type="PROSITE" id="PS50110"/>
    </source>
</evidence>
<evidence type="ECO:0000256" key="2">
    <source>
        <dbReference type="ARBA" id="ARBA00023125"/>
    </source>
</evidence>
<dbReference type="InterPro" id="IPR007492">
    <property type="entry name" value="LytTR_DNA-bd_dom"/>
</dbReference>
<keyword evidence="3" id="KW-0597">Phosphoprotein</keyword>
<dbReference type="PANTHER" id="PTHR48111:SF17">
    <property type="entry name" value="TRANSCRIPTIONAL REGULATORY PROTEIN YPDB"/>
    <property type="match status" value="1"/>
</dbReference>
<keyword evidence="2" id="KW-0238">DNA-binding</keyword>
<evidence type="ECO:0000313" key="7">
    <source>
        <dbReference type="Proteomes" id="UP001595453"/>
    </source>
</evidence>
<dbReference type="InterPro" id="IPR039420">
    <property type="entry name" value="WalR-like"/>
</dbReference>
<evidence type="ECO:0000313" key="6">
    <source>
        <dbReference type="EMBL" id="MFC3030950.1"/>
    </source>
</evidence>
<dbReference type="InterPro" id="IPR001789">
    <property type="entry name" value="Sig_transdc_resp-reg_receiver"/>
</dbReference>
<organism evidence="6 7">
    <name type="scientific">Pseudoalteromonas fenneropenaei</name>
    <dbReference type="NCBI Taxonomy" id="1737459"/>
    <lineage>
        <taxon>Bacteria</taxon>
        <taxon>Pseudomonadati</taxon>
        <taxon>Pseudomonadota</taxon>
        <taxon>Gammaproteobacteria</taxon>
        <taxon>Alteromonadales</taxon>
        <taxon>Pseudoalteromonadaceae</taxon>
        <taxon>Pseudoalteromonas</taxon>
    </lineage>
</organism>
<comment type="caution">
    <text evidence="6">The sequence shown here is derived from an EMBL/GenBank/DDBJ whole genome shotgun (WGS) entry which is preliminary data.</text>
</comment>
<dbReference type="SUPFAM" id="SSF52172">
    <property type="entry name" value="CheY-like"/>
    <property type="match status" value="1"/>
</dbReference>
<accession>A0ABV7CEG8</accession>
<evidence type="ECO:0000259" key="5">
    <source>
        <dbReference type="PROSITE" id="PS50930"/>
    </source>
</evidence>
<dbReference type="Pfam" id="PF04397">
    <property type="entry name" value="LytTR"/>
    <property type="match status" value="1"/>
</dbReference>
<evidence type="ECO:0000256" key="1">
    <source>
        <dbReference type="ARBA" id="ARBA00023012"/>
    </source>
</evidence>
<dbReference type="PANTHER" id="PTHR48111">
    <property type="entry name" value="REGULATOR OF RPOS"/>
    <property type="match status" value="1"/>
</dbReference>
<evidence type="ECO:0000256" key="3">
    <source>
        <dbReference type="PROSITE-ProRule" id="PRU00169"/>
    </source>
</evidence>
<dbReference type="PROSITE" id="PS50110">
    <property type="entry name" value="RESPONSE_REGULATORY"/>
    <property type="match status" value="1"/>
</dbReference>
<protein>
    <submittedName>
        <fullName evidence="6">LytR/AlgR family response regulator transcription factor</fullName>
    </submittedName>
</protein>
<dbReference type="EMBL" id="JBHRSD010000001">
    <property type="protein sequence ID" value="MFC3030950.1"/>
    <property type="molecule type" value="Genomic_DNA"/>
</dbReference>
<feature type="domain" description="Response regulatory" evidence="4">
    <location>
        <begin position="3"/>
        <end position="114"/>
    </location>
</feature>
<dbReference type="InterPro" id="IPR011006">
    <property type="entry name" value="CheY-like_superfamily"/>
</dbReference>
<dbReference type="PROSITE" id="PS50930">
    <property type="entry name" value="HTH_LYTTR"/>
    <property type="match status" value="1"/>
</dbReference>
<keyword evidence="1" id="KW-0902">Two-component regulatory system</keyword>
<dbReference type="RefSeq" id="WP_377119672.1">
    <property type="nucleotide sequence ID" value="NZ_JBHRSD010000001.1"/>
</dbReference>
<dbReference type="Gene3D" id="3.40.50.2300">
    <property type="match status" value="1"/>
</dbReference>
<dbReference type="SMART" id="SM00448">
    <property type="entry name" value="REC"/>
    <property type="match status" value="1"/>
</dbReference>
<dbReference type="Gene3D" id="2.40.50.1020">
    <property type="entry name" value="LytTr DNA-binding domain"/>
    <property type="match status" value="1"/>
</dbReference>
<dbReference type="Proteomes" id="UP001595453">
    <property type="component" value="Unassembled WGS sequence"/>
</dbReference>
<name>A0ABV7CEG8_9GAMM</name>
<keyword evidence="7" id="KW-1185">Reference proteome</keyword>
<proteinExistence type="predicted"/>
<sequence>MLTVLIVDDEPLAHQVLLHHLRSHTDIEVIGQCYNATQALAILVKQRVDLLLLDINMPALSGLDMLSVMANRPQVIIVSAHQEHALKGFELDVCDYLLKPVSAARLATALDKVRSRLALQQSPIPILATSESPSIVVKVDREKRKINLADITLLEAYGNYVKLWQGEQMTLVSSTLKLLLAQLPSPPFLQIHKSFVVNQQHLVALDNDTATLSDGKVVRIGKAFKTQAKTLL</sequence>
<reference evidence="7" key="1">
    <citation type="journal article" date="2019" name="Int. J. Syst. Evol. Microbiol.">
        <title>The Global Catalogue of Microorganisms (GCM) 10K type strain sequencing project: providing services to taxonomists for standard genome sequencing and annotation.</title>
        <authorList>
            <consortium name="The Broad Institute Genomics Platform"/>
            <consortium name="The Broad Institute Genome Sequencing Center for Infectious Disease"/>
            <person name="Wu L."/>
            <person name="Ma J."/>
        </authorList>
    </citation>
    <scope>NUCLEOTIDE SEQUENCE [LARGE SCALE GENOMIC DNA]</scope>
    <source>
        <strain evidence="7">KCTC 42730</strain>
    </source>
</reference>
<feature type="modified residue" description="4-aspartylphosphate" evidence="3">
    <location>
        <position position="54"/>
    </location>
</feature>
<dbReference type="SMART" id="SM00850">
    <property type="entry name" value="LytTR"/>
    <property type="match status" value="1"/>
</dbReference>
<gene>
    <name evidence="6" type="ORF">ACFOEE_00195</name>
</gene>
<feature type="domain" description="HTH LytTR-type" evidence="5">
    <location>
        <begin position="135"/>
        <end position="206"/>
    </location>
</feature>
<dbReference type="Pfam" id="PF00072">
    <property type="entry name" value="Response_reg"/>
    <property type="match status" value="1"/>
</dbReference>